<sequence length="160" mass="17677">MAGQGTQDPRQNTEIISAAVFRLEVPGMTAINFAELVGISSEVENAEYMAAGPTGPIFSRHFGRTKPPTVTLKRGLDLNGDLWLWHQKVRNLMYDAYRDCALKLYGPGDDLNGDARLTYIMTNAWPAKVEVSGVKAGSTDIVYQTVTLMCDDLFDFNARI</sequence>
<keyword evidence="2" id="KW-1185">Reference proteome</keyword>
<dbReference type="InterPro" id="IPR011747">
    <property type="entry name" value="CHP02241"/>
</dbReference>
<dbReference type="InParanoid" id="A0A1C4V369"/>
<dbReference type="Proteomes" id="UP000198253">
    <property type="component" value="Chromosome I"/>
</dbReference>
<dbReference type="Pfam" id="PF06841">
    <property type="entry name" value="Phage_T4_gp19"/>
    <property type="match status" value="1"/>
</dbReference>
<evidence type="ECO:0000313" key="2">
    <source>
        <dbReference type="Proteomes" id="UP000198253"/>
    </source>
</evidence>
<evidence type="ECO:0000313" key="1">
    <source>
        <dbReference type="EMBL" id="SCE78326.1"/>
    </source>
</evidence>
<protein>
    <submittedName>
        <fullName evidence="1">Conserved hypothetical phage tail region protein</fullName>
    </submittedName>
</protein>
<dbReference type="OrthoDB" id="9790161at2"/>
<reference evidence="2" key="1">
    <citation type="submission" date="2016-06" db="EMBL/GenBank/DDBJ databases">
        <authorList>
            <person name="Varghese N."/>
            <person name="Submissions Spin"/>
        </authorList>
    </citation>
    <scope>NUCLEOTIDE SEQUENCE [LARGE SCALE GENOMIC DNA]</scope>
    <source>
        <strain evidence="2">DSM 43816</strain>
    </source>
</reference>
<gene>
    <name evidence="1" type="ORF">GA0070618_0897</name>
</gene>
<dbReference type="PANTHER" id="PTHR38009:SF1">
    <property type="entry name" value="CONSERVED HYPOTHETICAL PHAGE TAIL PROTEIN"/>
    <property type="match status" value="1"/>
</dbReference>
<dbReference type="RefSeq" id="WP_088980495.1">
    <property type="nucleotide sequence ID" value="NZ_JBFAII010000003.1"/>
</dbReference>
<dbReference type="EMBL" id="LT607413">
    <property type="protein sequence ID" value="SCE78326.1"/>
    <property type="molecule type" value="Genomic_DNA"/>
</dbReference>
<dbReference type="GO" id="GO:0005198">
    <property type="term" value="F:structural molecule activity"/>
    <property type="evidence" value="ECO:0007669"/>
    <property type="project" value="InterPro"/>
</dbReference>
<accession>A0A1C4V369</accession>
<dbReference type="PANTHER" id="PTHR38009">
    <property type="entry name" value="CONSERVED HYPOTHETICAL PHAGE TAIL PROTEIN"/>
    <property type="match status" value="1"/>
</dbReference>
<dbReference type="InterPro" id="IPR010667">
    <property type="entry name" value="Phage_T4_Gp19"/>
</dbReference>
<proteinExistence type="predicted"/>
<dbReference type="AlphaFoldDB" id="A0A1C4V369"/>
<name>A0A1C4V369_MICEC</name>
<organism evidence="1 2">
    <name type="scientific">Micromonospora echinospora</name>
    <name type="common">Micromonospora purpurea</name>
    <dbReference type="NCBI Taxonomy" id="1877"/>
    <lineage>
        <taxon>Bacteria</taxon>
        <taxon>Bacillati</taxon>
        <taxon>Actinomycetota</taxon>
        <taxon>Actinomycetes</taxon>
        <taxon>Micromonosporales</taxon>
        <taxon>Micromonosporaceae</taxon>
        <taxon>Micromonospora</taxon>
    </lineage>
</organism>